<gene>
    <name evidence="2" type="ORF">FSB_LOCUS37538</name>
    <name evidence="3" type="ORF">FSB_LOCUS56103</name>
</gene>
<proteinExistence type="predicted"/>
<accession>A0A2N9H5C4</accession>
<dbReference type="PANTHER" id="PTHR46835:SF2">
    <property type="entry name" value="BZIP TRANSCRIPTION FACTOR"/>
    <property type="match status" value="1"/>
</dbReference>
<dbReference type="AlphaFoldDB" id="A0A2N9H5C4"/>
<organism evidence="2">
    <name type="scientific">Fagus sylvatica</name>
    <name type="common">Beechnut</name>
    <dbReference type="NCBI Taxonomy" id="28930"/>
    <lineage>
        <taxon>Eukaryota</taxon>
        <taxon>Viridiplantae</taxon>
        <taxon>Streptophyta</taxon>
        <taxon>Embryophyta</taxon>
        <taxon>Tracheophyta</taxon>
        <taxon>Spermatophyta</taxon>
        <taxon>Magnoliopsida</taxon>
        <taxon>eudicotyledons</taxon>
        <taxon>Gunneridae</taxon>
        <taxon>Pentapetalae</taxon>
        <taxon>rosids</taxon>
        <taxon>fabids</taxon>
        <taxon>Fagales</taxon>
        <taxon>Fagaceae</taxon>
        <taxon>Fagus</taxon>
    </lineage>
</organism>
<protein>
    <submittedName>
        <fullName evidence="2">Uncharacterized protein</fullName>
    </submittedName>
</protein>
<dbReference type="PANTHER" id="PTHR46835">
    <property type="entry name" value="BASIC-LEUCINE ZIPPER (BZIP) TRANSCRIPTION FACTOR FAMILY PROTEIN-RELATED"/>
    <property type="match status" value="1"/>
</dbReference>
<feature type="compositionally biased region" description="Low complexity" evidence="1">
    <location>
        <begin position="144"/>
        <end position="159"/>
    </location>
</feature>
<feature type="compositionally biased region" description="Polar residues" evidence="1">
    <location>
        <begin position="330"/>
        <end position="339"/>
    </location>
</feature>
<feature type="region of interest" description="Disordered" evidence="1">
    <location>
        <begin position="32"/>
        <end position="52"/>
    </location>
</feature>
<dbReference type="EMBL" id="OIVN01006226">
    <property type="protein sequence ID" value="SPD28221.1"/>
    <property type="molecule type" value="Genomic_DNA"/>
</dbReference>
<feature type="compositionally biased region" description="Polar residues" evidence="1">
    <location>
        <begin position="195"/>
        <end position="210"/>
    </location>
</feature>
<feature type="region of interest" description="Disordered" evidence="1">
    <location>
        <begin position="124"/>
        <end position="217"/>
    </location>
</feature>
<dbReference type="EMBL" id="OIVN01003224">
    <property type="protein sequence ID" value="SPD09656.1"/>
    <property type="molecule type" value="Genomic_DNA"/>
</dbReference>
<dbReference type="InterPro" id="IPR044797">
    <property type="entry name" value="At4g06598-like"/>
</dbReference>
<feature type="compositionally biased region" description="Polar residues" evidence="1">
    <location>
        <begin position="126"/>
        <end position="143"/>
    </location>
</feature>
<name>A0A2N9H5C4_FAGSY</name>
<reference evidence="2" key="1">
    <citation type="submission" date="2018-02" db="EMBL/GenBank/DDBJ databases">
        <authorList>
            <person name="Cohen D.B."/>
            <person name="Kent A.D."/>
        </authorList>
    </citation>
    <scope>NUCLEOTIDE SEQUENCE</scope>
</reference>
<sequence>MRNFAFTGRQLPLPPKSTFQCNFPSDANSIVRSEGYPKPTRGPCHQRTSSDSLLLDEQPSWLEELLNEPETPAGRGHQRSSSDSIAYLNGPAKAIREEGYKYKNTHPGPTMGFSNFDHHKGLSHASFHSNTGTSHTHQNKALESSSTSVTSSSGSLSTSDGISLQTSGSSCNPQELDGMPSKAIVKKGGEDPECSSVTSDCCNSNPSTSRADSERTKQQDLQKLKGSTLNCIFTNVQDLTLSTNLTLQAEGYEVSAGLEFLDQQNLILGMENMALKQRLESLSQEKFIKHLEQDMLQREVSRLRILYHQQQQQQQKQMHSNRRQTKSRNLDSQFSNTSIIPKEAGS</sequence>
<evidence type="ECO:0000313" key="2">
    <source>
        <dbReference type="EMBL" id="SPD09656.1"/>
    </source>
</evidence>
<evidence type="ECO:0000256" key="1">
    <source>
        <dbReference type="SAM" id="MobiDB-lite"/>
    </source>
</evidence>
<evidence type="ECO:0000313" key="3">
    <source>
        <dbReference type="EMBL" id="SPD28221.1"/>
    </source>
</evidence>
<feature type="region of interest" description="Disordered" evidence="1">
    <location>
        <begin position="308"/>
        <end position="346"/>
    </location>
</feature>
<feature type="compositionally biased region" description="Polar residues" evidence="1">
    <location>
        <begin position="160"/>
        <end position="173"/>
    </location>
</feature>